<protein>
    <submittedName>
        <fullName evidence="2">B component DNA, complete sequence</fullName>
    </submittedName>
</protein>
<dbReference type="GeneID" id="988089"/>
<accession>Q67580</accession>
<organismHost>
    <name type="scientific">Phaseolus vulgaris</name>
    <name type="common">Kidney bean</name>
    <name type="synonym">French bean</name>
    <dbReference type="NCBI Taxonomy" id="3885"/>
</organismHost>
<organismHost>
    <name type="scientific">Phaseolus lunatus</name>
    <name type="common">Lima bean</name>
    <name type="synonym">Phaseolus limensis</name>
    <dbReference type="NCBI Taxonomy" id="3884"/>
</organismHost>
<keyword evidence="3" id="KW-1185">Reference proteome</keyword>
<organismHost>
    <name type="scientific">Macroptilium lathyroides</name>
    <dbReference type="NCBI Taxonomy" id="260885"/>
</organismHost>
<evidence type="ECO:0000313" key="3">
    <source>
        <dbReference type="Proteomes" id="UP000008769"/>
    </source>
</evidence>
<proteinExistence type="predicted"/>
<dbReference type="Pfam" id="PF04807">
    <property type="entry name" value="Gemini_AC4_5"/>
    <property type="match status" value="1"/>
</dbReference>
<dbReference type="RefSeq" id="NP_040773.1">
    <property type="nucleotide sequence ID" value="NC_001439.1"/>
</dbReference>
<feature type="domain" description="Geminivirus AC4/5 conserved" evidence="1">
    <location>
        <begin position="51"/>
        <end position="83"/>
    </location>
</feature>
<evidence type="ECO:0000313" key="2">
    <source>
        <dbReference type="EMBL" id="BAA00137.1"/>
    </source>
</evidence>
<dbReference type="InterPro" id="IPR006892">
    <property type="entry name" value="Gemini_AC4_5_cons_dom_1"/>
</dbReference>
<dbReference type="KEGG" id="vg:988089"/>
<organismHost>
    <name type="scientific">Malvastrum coromandelianum</name>
    <dbReference type="NCBI Taxonomy" id="108453"/>
</organismHost>
<evidence type="ECO:0000259" key="1">
    <source>
        <dbReference type="Pfam" id="PF04807"/>
    </source>
</evidence>
<organism evidence="2 3">
    <name type="scientific">Bean golden yellow mosaic virus (isolate Puerto Rico-Japan)</name>
    <name type="common">BGYMV</name>
    <dbReference type="NCBI Taxonomy" id="222449"/>
    <lineage>
        <taxon>Viruses</taxon>
        <taxon>Monodnaviria</taxon>
        <taxon>Shotokuvirae</taxon>
        <taxon>Cressdnaviricota</taxon>
        <taxon>Repensiviricetes</taxon>
        <taxon>Geplafuvirales</taxon>
        <taxon>Geminiviridae</taxon>
        <taxon>Begomovirus</taxon>
        <taxon>Begomovirus birdi</taxon>
        <taxon>Bean golden yellow mosaic virus</taxon>
    </lineage>
</organism>
<dbReference type="EMBL" id="D00201">
    <property type="protein sequence ID" value="BAA00137.1"/>
    <property type="molecule type" value="Genomic_DNA"/>
</dbReference>
<sequence>MILVFSCFLVVIDDMVVHLPKTPYQGLLVACILTTRHLCIEPMHNLITITKIVLDRSSTRFIVKHVKNLTKIHRGSIWSTVTDQPKNDTIGMVLKHDVFIHPYLT</sequence>
<dbReference type="Proteomes" id="UP000008769">
    <property type="component" value="Genome"/>
</dbReference>
<name>Q67580_BGYMJ</name>
<reference evidence="2 3" key="1">
    <citation type="journal article" date="1987" name="Microbiol. Immunol.">
        <title>Total nucleotide sequences of the infectious cloned DNAs of bean golden mosaic virus.</title>
        <authorList>
            <person name="Morinaga T."/>
            <person name="Ikegami M."/>
            <person name="Shimotohno K."/>
            <person name="Miura K."/>
        </authorList>
    </citation>
    <scope>NUCLEOTIDE SEQUENCE [LARGE SCALE GENOMIC DNA]</scope>
    <source>
        <strain evidence="3">Isolate Puerto Rico-Japan</strain>
    </source>
</reference>